<accession>A0ABY7HF07</accession>
<evidence type="ECO:0000313" key="2">
    <source>
        <dbReference type="EMBL" id="WAS97874.1"/>
    </source>
</evidence>
<evidence type="ECO:0008006" key="4">
    <source>
        <dbReference type="Google" id="ProtNLM"/>
    </source>
</evidence>
<name>A0ABY7HF07_9BACT</name>
<dbReference type="EMBL" id="CP114040">
    <property type="protein sequence ID" value="WAS97874.1"/>
    <property type="molecule type" value="Genomic_DNA"/>
</dbReference>
<keyword evidence="3" id="KW-1185">Reference proteome</keyword>
<reference evidence="2" key="1">
    <citation type="submission" date="2022-11" db="EMBL/GenBank/DDBJ databases">
        <title>Minimal conservation of predation-associated metabolite biosynthetic gene clusters underscores biosynthetic potential of Myxococcota including descriptions for ten novel species: Archangium lansinium sp. nov., Myxococcus landrumus sp. nov., Nannocystis bai.</title>
        <authorList>
            <person name="Ahearne A."/>
            <person name="Stevens C."/>
            <person name="Dowd S."/>
        </authorList>
    </citation>
    <scope>NUCLEOTIDE SEQUENCE</scope>
    <source>
        <strain evidence="2">Fl3</strain>
    </source>
</reference>
<gene>
    <name evidence="2" type="ORF">O0S08_17165</name>
</gene>
<proteinExistence type="predicted"/>
<feature type="region of interest" description="Disordered" evidence="1">
    <location>
        <begin position="9"/>
        <end position="87"/>
    </location>
</feature>
<dbReference type="RefSeq" id="WP_269040240.1">
    <property type="nucleotide sequence ID" value="NZ_CP114040.1"/>
</dbReference>
<organism evidence="2 3">
    <name type="scientific">Nannocystis punicea</name>
    <dbReference type="NCBI Taxonomy" id="2995304"/>
    <lineage>
        <taxon>Bacteria</taxon>
        <taxon>Pseudomonadati</taxon>
        <taxon>Myxococcota</taxon>
        <taxon>Polyangia</taxon>
        <taxon>Nannocystales</taxon>
        <taxon>Nannocystaceae</taxon>
        <taxon>Nannocystis</taxon>
    </lineage>
</organism>
<evidence type="ECO:0000256" key="1">
    <source>
        <dbReference type="SAM" id="MobiDB-lite"/>
    </source>
</evidence>
<protein>
    <recommendedName>
        <fullName evidence="4">Myxococcus cysteine-rich repeat-containing protein</fullName>
    </recommendedName>
</protein>
<feature type="compositionally biased region" description="Low complexity" evidence="1">
    <location>
        <begin position="24"/>
        <end position="37"/>
    </location>
</feature>
<evidence type="ECO:0000313" key="3">
    <source>
        <dbReference type="Proteomes" id="UP001164459"/>
    </source>
</evidence>
<dbReference type="Proteomes" id="UP001164459">
    <property type="component" value="Chromosome"/>
</dbReference>
<sequence length="395" mass="40848">MALTVAACLDNGDQPGSSTGVEPASGDGSSTDGSGATLGIMTTTVDPGHGDSGGTSTTGSPAAPCGNGKIDPPEQCDQGEANDDEGDCTRSCRWNVCGDGLVKVGHELCDDGKGKNGTYGHCGKFCKDLSPRCGDGLVQAKEGEACDDSNPMYGCLPDCTLATSCLDIETGWGDAAKTGLHVVHRADGHPTVWCDMDADAGGYTFLKYASGTMVPDPPDPDKFLGEPLTAAQAEEKCATWGLRLFSPRSAAHLKAAIIAASADVFAPVKNDGDFPSTSAIDSDAAGYLSIMGIYPVTPGSSCESKPLNSEDCPQWAIRPDPQSPAVVLPYWVTDKLFVGQPGVNNCAGCSLYYDWNLKVQPPVLTGYVAFNMNGKGATSSHFLCEVGDKLGPPEG</sequence>